<dbReference type="InterPro" id="IPR036010">
    <property type="entry name" value="2Fe-2S_ferredoxin-like_sf"/>
</dbReference>
<dbReference type="CDD" id="cd00207">
    <property type="entry name" value="fer2"/>
    <property type="match status" value="1"/>
</dbReference>
<evidence type="ECO:0000259" key="8">
    <source>
        <dbReference type="PROSITE" id="PS51384"/>
    </source>
</evidence>
<dbReference type="GO" id="GO:0046872">
    <property type="term" value="F:metal ion binding"/>
    <property type="evidence" value="ECO:0007669"/>
    <property type="project" value="UniProtKB-KW"/>
</dbReference>
<dbReference type="Gene3D" id="2.40.30.10">
    <property type="entry name" value="Translation factors"/>
    <property type="match status" value="1"/>
</dbReference>
<dbReference type="GO" id="GO:0016491">
    <property type="term" value="F:oxidoreductase activity"/>
    <property type="evidence" value="ECO:0007669"/>
    <property type="project" value="UniProtKB-KW"/>
</dbReference>
<dbReference type="RefSeq" id="WP_154375095.1">
    <property type="nucleotide sequence ID" value="NZ_WKJK01000003.1"/>
</dbReference>
<dbReference type="EMBL" id="WKJK01000003">
    <property type="protein sequence ID" value="MRW89774.1"/>
    <property type="molecule type" value="Genomic_DNA"/>
</dbReference>
<keyword evidence="4" id="KW-0560">Oxidoreductase</keyword>
<dbReference type="Pfam" id="PF00111">
    <property type="entry name" value="Fer2"/>
    <property type="match status" value="1"/>
</dbReference>
<keyword evidence="6" id="KW-0411">Iron-sulfur</keyword>
<dbReference type="InterPro" id="IPR039261">
    <property type="entry name" value="FNR_nucleotide-bd"/>
</dbReference>
<dbReference type="PANTHER" id="PTHR47354:SF1">
    <property type="entry name" value="CARNITINE MONOOXYGENASE REDUCTASE SUBUNIT"/>
    <property type="match status" value="1"/>
</dbReference>
<evidence type="ECO:0000256" key="2">
    <source>
        <dbReference type="ARBA" id="ARBA00022714"/>
    </source>
</evidence>
<feature type="domain" description="FAD-binding FR-type" evidence="8">
    <location>
        <begin position="1"/>
        <end position="103"/>
    </location>
</feature>
<dbReference type="PROSITE" id="PS51384">
    <property type="entry name" value="FAD_FR"/>
    <property type="match status" value="1"/>
</dbReference>
<dbReference type="GO" id="GO:0051537">
    <property type="term" value="F:2 iron, 2 sulfur cluster binding"/>
    <property type="evidence" value="ECO:0007669"/>
    <property type="project" value="UniProtKB-KW"/>
</dbReference>
<dbReference type="InterPro" id="IPR012675">
    <property type="entry name" value="Beta-grasp_dom_sf"/>
</dbReference>
<dbReference type="InterPro" id="IPR001041">
    <property type="entry name" value="2Fe-2S_ferredoxin-type"/>
</dbReference>
<evidence type="ECO:0000313" key="9">
    <source>
        <dbReference type="EMBL" id="MRW89774.1"/>
    </source>
</evidence>
<dbReference type="CDD" id="cd06185">
    <property type="entry name" value="PDR_like"/>
    <property type="match status" value="1"/>
</dbReference>
<accession>A0A6I2KZ75</accession>
<dbReference type="PANTHER" id="PTHR47354">
    <property type="entry name" value="NADH OXIDOREDUCTASE HCR"/>
    <property type="match status" value="1"/>
</dbReference>
<gene>
    <name evidence="9" type="ORF">GJ699_07240</name>
</gene>
<evidence type="ECO:0000256" key="4">
    <source>
        <dbReference type="ARBA" id="ARBA00023002"/>
    </source>
</evidence>
<reference evidence="9 10" key="1">
    <citation type="submission" date="2019-11" db="EMBL/GenBank/DDBJ databases">
        <title>Novel species isolated from a subtropical stream in China.</title>
        <authorList>
            <person name="Lu H."/>
        </authorList>
    </citation>
    <scope>NUCLEOTIDE SEQUENCE [LARGE SCALE GENOMIC DNA]</scope>
    <source>
        <strain evidence="9 10">FT80W</strain>
    </source>
</reference>
<evidence type="ECO:0000256" key="3">
    <source>
        <dbReference type="ARBA" id="ARBA00022723"/>
    </source>
</evidence>
<keyword evidence="2" id="KW-0001">2Fe-2S</keyword>
<keyword evidence="10" id="KW-1185">Reference proteome</keyword>
<dbReference type="InterPro" id="IPR017938">
    <property type="entry name" value="Riboflavin_synthase-like_b-brl"/>
</dbReference>
<dbReference type="PRINTS" id="PR00409">
    <property type="entry name" value="PHDIOXRDTASE"/>
</dbReference>
<name>A0A6I2KZ75_9BURK</name>
<comment type="caution">
    <text evidence="9">The sequence shown here is derived from an EMBL/GenBank/DDBJ whole genome shotgun (WGS) entry which is preliminary data.</text>
</comment>
<dbReference type="Gene3D" id="3.10.20.30">
    <property type="match status" value="1"/>
</dbReference>
<evidence type="ECO:0000256" key="1">
    <source>
        <dbReference type="ARBA" id="ARBA00022630"/>
    </source>
</evidence>
<dbReference type="InterPro" id="IPR050415">
    <property type="entry name" value="MRET"/>
</dbReference>
<protein>
    <submittedName>
        <fullName evidence="9">2Fe-2S iron-sulfur cluster binding domain-containing protein</fullName>
    </submittedName>
</protein>
<dbReference type="PROSITE" id="PS51085">
    <property type="entry name" value="2FE2S_FER_2"/>
    <property type="match status" value="1"/>
</dbReference>
<proteinExistence type="predicted"/>
<evidence type="ECO:0000256" key="5">
    <source>
        <dbReference type="ARBA" id="ARBA00023004"/>
    </source>
</evidence>
<dbReference type="Proteomes" id="UP000433309">
    <property type="component" value="Unassembled WGS sequence"/>
</dbReference>
<organism evidence="9 10">
    <name type="scientific">Duganella guangzhouensis</name>
    <dbReference type="NCBI Taxonomy" id="2666084"/>
    <lineage>
        <taxon>Bacteria</taxon>
        <taxon>Pseudomonadati</taxon>
        <taxon>Pseudomonadota</taxon>
        <taxon>Betaproteobacteria</taxon>
        <taxon>Burkholderiales</taxon>
        <taxon>Oxalobacteraceae</taxon>
        <taxon>Telluria group</taxon>
        <taxon>Duganella</taxon>
    </lineage>
</organism>
<dbReference type="InterPro" id="IPR017927">
    <property type="entry name" value="FAD-bd_FR_type"/>
</dbReference>
<evidence type="ECO:0000313" key="10">
    <source>
        <dbReference type="Proteomes" id="UP000433309"/>
    </source>
</evidence>
<sequence>MELINVRIASKTMLAVDIAGFELVAADGGALPPFSAGAHIDVHIGPGLVRQYSLCNAPGETRRYQIAVLREPASRGGSRAMHDRLQVGDTLRISAPRNHFPLQAARRTLLFAGGIGITPILSMASQLARDGSVFALHYCARSASRAAFAGAAAGFGKLYLDDGGDKMDLPALLSEPDADTHLYVCGPAGFIDYVTGTARSLGWAPDRVHQEYFAGAAVDTSGDSSFEVLLASSGKVVPVAAHQSIVQALATQGVEIEVSCEQGVCGTCVTRVLDGVPDHRDSYFTDAEKRANDQCTPCCSRALSARLVLDL</sequence>
<dbReference type="InterPro" id="IPR006058">
    <property type="entry name" value="2Fe2S_fd_BS"/>
</dbReference>
<dbReference type="Gene3D" id="3.40.50.80">
    <property type="entry name" value="Nucleotide-binding domain of ferredoxin-NADP reductase (FNR) module"/>
    <property type="match status" value="1"/>
</dbReference>
<dbReference type="SUPFAM" id="SSF52343">
    <property type="entry name" value="Ferredoxin reductase-like, C-terminal NADP-linked domain"/>
    <property type="match status" value="1"/>
</dbReference>
<keyword evidence="5" id="KW-0408">Iron</keyword>
<keyword evidence="3" id="KW-0479">Metal-binding</keyword>
<evidence type="ECO:0000259" key="7">
    <source>
        <dbReference type="PROSITE" id="PS51085"/>
    </source>
</evidence>
<evidence type="ECO:0000256" key="6">
    <source>
        <dbReference type="ARBA" id="ARBA00023014"/>
    </source>
</evidence>
<feature type="domain" description="2Fe-2S ferredoxin-type" evidence="7">
    <location>
        <begin position="226"/>
        <end position="311"/>
    </location>
</feature>
<dbReference type="SUPFAM" id="SSF63380">
    <property type="entry name" value="Riboflavin synthase domain-like"/>
    <property type="match status" value="1"/>
</dbReference>
<dbReference type="SUPFAM" id="SSF54292">
    <property type="entry name" value="2Fe-2S ferredoxin-like"/>
    <property type="match status" value="1"/>
</dbReference>
<dbReference type="PROSITE" id="PS00197">
    <property type="entry name" value="2FE2S_FER_1"/>
    <property type="match status" value="1"/>
</dbReference>
<keyword evidence="1" id="KW-0285">Flavoprotein</keyword>
<dbReference type="AlphaFoldDB" id="A0A6I2KZ75"/>